<feature type="region of interest" description="Disordered" evidence="1">
    <location>
        <begin position="74"/>
        <end position="95"/>
    </location>
</feature>
<dbReference type="EMBL" id="MDYQ01000129">
    <property type="protein sequence ID" value="PRP81146.1"/>
    <property type="molecule type" value="Genomic_DNA"/>
</dbReference>
<dbReference type="Proteomes" id="UP000241769">
    <property type="component" value="Unassembled WGS sequence"/>
</dbReference>
<evidence type="ECO:0000256" key="1">
    <source>
        <dbReference type="SAM" id="MobiDB-lite"/>
    </source>
</evidence>
<protein>
    <submittedName>
        <fullName evidence="2">Uncharacterized protein</fullName>
    </submittedName>
</protein>
<evidence type="ECO:0000313" key="2">
    <source>
        <dbReference type="EMBL" id="PRP81146.1"/>
    </source>
</evidence>
<name>A0A2P6NB20_9EUKA</name>
<dbReference type="AlphaFoldDB" id="A0A2P6NB20"/>
<proteinExistence type="predicted"/>
<evidence type="ECO:0000313" key="3">
    <source>
        <dbReference type="Proteomes" id="UP000241769"/>
    </source>
</evidence>
<gene>
    <name evidence="2" type="ORF">PROFUN_01980</name>
</gene>
<keyword evidence="3" id="KW-1185">Reference proteome</keyword>
<organism evidence="2 3">
    <name type="scientific">Planoprotostelium fungivorum</name>
    <dbReference type="NCBI Taxonomy" id="1890364"/>
    <lineage>
        <taxon>Eukaryota</taxon>
        <taxon>Amoebozoa</taxon>
        <taxon>Evosea</taxon>
        <taxon>Variosea</taxon>
        <taxon>Cavosteliida</taxon>
        <taxon>Cavosteliaceae</taxon>
        <taxon>Planoprotostelium</taxon>
    </lineage>
</organism>
<reference evidence="2 3" key="1">
    <citation type="journal article" date="2018" name="Genome Biol. Evol.">
        <title>Multiple Roots of Fruiting Body Formation in Amoebozoa.</title>
        <authorList>
            <person name="Hillmann F."/>
            <person name="Forbes G."/>
            <person name="Novohradska S."/>
            <person name="Ferling I."/>
            <person name="Riege K."/>
            <person name="Groth M."/>
            <person name="Westermann M."/>
            <person name="Marz M."/>
            <person name="Spaller T."/>
            <person name="Winckler T."/>
            <person name="Schaap P."/>
            <person name="Glockner G."/>
        </authorList>
    </citation>
    <scope>NUCLEOTIDE SEQUENCE [LARGE SCALE GENOMIC DNA]</scope>
    <source>
        <strain evidence="2 3">Jena</strain>
    </source>
</reference>
<dbReference type="InParanoid" id="A0A2P6NB20"/>
<sequence length="95" mass="10453">MLRSAAAFRGLTSVRPTPIHIQRTYATKGVDVQSYLQKVIPNLEKELSKIEEEAAAARKALGTPKDRARAAFEAELSKEPKDSVATEAMRKALTQ</sequence>
<comment type="caution">
    <text evidence="2">The sequence shown here is derived from an EMBL/GenBank/DDBJ whole genome shotgun (WGS) entry which is preliminary data.</text>
</comment>
<accession>A0A2P6NB20</accession>